<accession>A0A5B9MFB6</accession>
<protein>
    <submittedName>
        <fullName evidence="4">Hydroxypyruvate isomerase</fullName>
        <ecNumber evidence="4">5.3.1.22</ecNumber>
    </submittedName>
</protein>
<dbReference type="Pfam" id="PF01261">
    <property type="entry name" value="AP_endonuc_2"/>
    <property type="match status" value="1"/>
</dbReference>
<dbReference type="RefSeq" id="WP_147867808.1">
    <property type="nucleotide sequence ID" value="NZ_CP036264.1"/>
</dbReference>
<dbReference type="InterPro" id="IPR013022">
    <property type="entry name" value="Xyl_isomerase-like_TIM-brl"/>
</dbReference>
<dbReference type="EMBL" id="CP036264">
    <property type="protein sequence ID" value="QEF98255.1"/>
    <property type="molecule type" value="Genomic_DNA"/>
</dbReference>
<gene>
    <name evidence="4" type="primary">hyi_2</name>
    <name evidence="4" type="ORF">Mal15_23040</name>
</gene>
<dbReference type="GO" id="GO:0008903">
    <property type="term" value="F:hydroxypyruvate isomerase activity"/>
    <property type="evidence" value="ECO:0007669"/>
    <property type="project" value="UniProtKB-EC"/>
</dbReference>
<keyword evidence="1 4" id="KW-0413">Isomerase</keyword>
<dbReference type="PANTHER" id="PTHR43489:SF3">
    <property type="entry name" value="XYLOSE ISOMERASE DOMAIN PROTEIN TIM BARREL"/>
    <property type="match status" value="1"/>
</dbReference>
<evidence type="ECO:0000259" key="3">
    <source>
        <dbReference type="Pfam" id="PF01261"/>
    </source>
</evidence>
<evidence type="ECO:0000313" key="4">
    <source>
        <dbReference type="EMBL" id="QEF98255.1"/>
    </source>
</evidence>
<evidence type="ECO:0000256" key="2">
    <source>
        <dbReference type="PIRSR" id="PIRSR006241-50"/>
    </source>
</evidence>
<evidence type="ECO:0000313" key="5">
    <source>
        <dbReference type="Proteomes" id="UP000321353"/>
    </source>
</evidence>
<dbReference type="PANTHER" id="PTHR43489">
    <property type="entry name" value="ISOMERASE"/>
    <property type="match status" value="1"/>
</dbReference>
<dbReference type="KEGG" id="smam:Mal15_23040"/>
<keyword evidence="5" id="KW-1185">Reference proteome</keyword>
<dbReference type="InterPro" id="IPR050417">
    <property type="entry name" value="Sugar_Epim/Isomerase"/>
</dbReference>
<organism evidence="4 5">
    <name type="scientific">Stieleria maiorica</name>
    <dbReference type="NCBI Taxonomy" id="2795974"/>
    <lineage>
        <taxon>Bacteria</taxon>
        <taxon>Pseudomonadati</taxon>
        <taxon>Planctomycetota</taxon>
        <taxon>Planctomycetia</taxon>
        <taxon>Pirellulales</taxon>
        <taxon>Pirellulaceae</taxon>
        <taxon>Stieleria</taxon>
    </lineage>
</organism>
<dbReference type="SUPFAM" id="SSF51658">
    <property type="entry name" value="Xylose isomerase-like"/>
    <property type="match status" value="1"/>
</dbReference>
<reference evidence="4 5" key="1">
    <citation type="submission" date="2019-02" db="EMBL/GenBank/DDBJ databases">
        <title>Planctomycetal bacteria perform biofilm scaping via a novel small molecule.</title>
        <authorList>
            <person name="Jeske O."/>
            <person name="Boedeker C."/>
            <person name="Wiegand S."/>
            <person name="Breitling P."/>
            <person name="Kallscheuer N."/>
            <person name="Jogler M."/>
            <person name="Rohde M."/>
            <person name="Petersen J."/>
            <person name="Medema M.H."/>
            <person name="Surup F."/>
            <person name="Jogler C."/>
        </authorList>
    </citation>
    <scope>NUCLEOTIDE SEQUENCE [LARGE SCALE GENOMIC DNA]</scope>
    <source>
        <strain evidence="4 5">Mal15</strain>
    </source>
</reference>
<evidence type="ECO:0000256" key="1">
    <source>
        <dbReference type="ARBA" id="ARBA00023235"/>
    </source>
</evidence>
<dbReference type="AlphaFoldDB" id="A0A5B9MFB6"/>
<dbReference type="InterPro" id="IPR026040">
    <property type="entry name" value="HyI-like"/>
</dbReference>
<proteinExistence type="predicted"/>
<dbReference type="EC" id="5.3.1.22" evidence="4"/>
<feature type="active site" description="Proton donor/acceptor" evidence="2">
    <location>
        <position position="278"/>
    </location>
</feature>
<dbReference type="InterPro" id="IPR036237">
    <property type="entry name" value="Xyl_isomerase-like_sf"/>
</dbReference>
<feature type="domain" description="Xylose isomerase-like TIM barrel" evidence="3">
    <location>
        <begin position="56"/>
        <end position="293"/>
    </location>
</feature>
<dbReference type="Gene3D" id="3.20.20.150">
    <property type="entry name" value="Divalent-metal-dependent TIM barrel enzymes"/>
    <property type="match status" value="1"/>
</dbReference>
<keyword evidence="4" id="KW-0670">Pyruvate</keyword>
<feature type="active site" description="Proton donor/acceptor" evidence="2">
    <location>
        <position position="180"/>
    </location>
</feature>
<name>A0A5B9MFB6_9BACT</name>
<dbReference type="Proteomes" id="UP000321353">
    <property type="component" value="Chromosome"/>
</dbReference>
<dbReference type="PIRSF" id="PIRSF006241">
    <property type="entry name" value="HyI"/>
    <property type="match status" value="1"/>
</dbReference>
<sequence>MDRRQFSLGSAAAVLSSTLPGRNALADNPSQPFTLNYAPHFGMFTHSAGEDLLDQLRFAADQGFRAWEDNPMKDRSAEQQTAIAKEMERLGIQMGVISALKGVWKAVNFAGDDQDVRAQILKTMRGIVDVARRVNATYLTIVPGLADPKLPHEYQMANCIDLLQRCCDVVEPHGLVMVLEPLNRKTNHPGVLLHRSPQAYLICKAVARPSCKILFDIYHQQITEGNLIPNIDRCWDEIAYFQCGDNPGRREPGTGEINYRNVFAFLHRRGFGGVVGMEHKNAGQGLAGEMAVIQAYRSIDPAPNVSR</sequence>